<name>A0A855XAC2_9BACT</name>
<gene>
    <name evidence="2" type="ORF">C3F09_03585</name>
</gene>
<feature type="signal peptide" evidence="1">
    <location>
        <begin position="1"/>
        <end position="19"/>
    </location>
</feature>
<dbReference type="Gene3D" id="2.120.10.30">
    <property type="entry name" value="TolB, C-terminal domain"/>
    <property type="match status" value="2"/>
</dbReference>
<organism evidence="2 3">
    <name type="scientific">candidate division GN15 bacterium</name>
    <dbReference type="NCBI Taxonomy" id="2072418"/>
    <lineage>
        <taxon>Bacteria</taxon>
        <taxon>candidate division GN15</taxon>
    </lineage>
</organism>
<dbReference type="InterPro" id="IPR011659">
    <property type="entry name" value="WD40"/>
</dbReference>
<sequence>MSKYYLLAIMLIVARVALSDPAQLDSMKVPLLRGPYLGQKPPGPVPVKFAPGFVSTDSAHEFSCAFAPDGKTFYFARGTGAGNVKEIMVTRLTESGWTFPVSALPDFPGESFEPRVTLDGKQVFFMGFEPKPGQGMPPIDMYCADRSGDKIENVRALGQPFNPMNSMYVSFTNDGSIYTTDPRTEKANIAKSRLVDGSYQPYENLGAPINTENREIYPFVAPDESYLIFNSGPAIPGQAPQDLVVSFRQPDGKWGTPHVIALGMRAGSPTVSPDGKYLFFTSGEQRKGDIYWVDFEVVRKAAKSASK</sequence>
<dbReference type="AlphaFoldDB" id="A0A855XAC2"/>
<accession>A0A855XAC2</accession>
<dbReference type="SUPFAM" id="SSF69304">
    <property type="entry name" value="Tricorn protease N-terminal domain"/>
    <property type="match status" value="1"/>
</dbReference>
<dbReference type="EMBL" id="PQAP01000023">
    <property type="protein sequence ID" value="PWB74780.1"/>
    <property type="molecule type" value="Genomic_DNA"/>
</dbReference>
<dbReference type="Proteomes" id="UP000250918">
    <property type="component" value="Unassembled WGS sequence"/>
</dbReference>
<evidence type="ECO:0000256" key="1">
    <source>
        <dbReference type="SAM" id="SignalP"/>
    </source>
</evidence>
<reference evidence="2 3" key="1">
    <citation type="journal article" date="2018" name="ISME J.">
        <title>A methanotrophic archaeon couples anaerobic oxidation of methane to Fe(III) reduction.</title>
        <authorList>
            <person name="Cai C."/>
            <person name="Leu A.O."/>
            <person name="Xie G.J."/>
            <person name="Guo J."/>
            <person name="Feng Y."/>
            <person name="Zhao J.X."/>
            <person name="Tyson G.W."/>
            <person name="Yuan Z."/>
            <person name="Hu S."/>
        </authorList>
    </citation>
    <scope>NUCLEOTIDE SEQUENCE [LARGE SCALE GENOMIC DNA]</scope>
    <source>
        <strain evidence="2">FeB_12</strain>
    </source>
</reference>
<evidence type="ECO:0000313" key="3">
    <source>
        <dbReference type="Proteomes" id="UP000250918"/>
    </source>
</evidence>
<feature type="chain" id="PRO_5032926125" evidence="1">
    <location>
        <begin position="20"/>
        <end position="307"/>
    </location>
</feature>
<proteinExistence type="predicted"/>
<dbReference type="InterPro" id="IPR011042">
    <property type="entry name" value="6-blade_b-propeller_TolB-like"/>
</dbReference>
<evidence type="ECO:0000313" key="2">
    <source>
        <dbReference type="EMBL" id="PWB74780.1"/>
    </source>
</evidence>
<protein>
    <submittedName>
        <fullName evidence="2">Uncharacterized protein</fullName>
    </submittedName>
</protein>
<comment type="caution">
    <text evidence="2">The sequence shown here is derived from an EMBL/GenBank/DDBJ whole genome shotgun (WGS) entry which is preliminary data.</text>
</comment>
<dbReference type="Pfam" id="PF07676">
    <property type="entry name" value="PD40"/>
    <property type="match status" value="3"/>
</dbReference>
<keyword evidence="1" id="KW-0732">Signal</keyword>